<organism evidence="6 7">
    <name type="scientific">Dentiscutata erythropus</name>
    <dbReference type="NCBI Taxonomy" id="1348616"/>
    <lineage>
        <taxon>Eukaryota</taxon>
        <taxon>Fungi</taxon>
        <taxon>Fungi incertae sedis</taxon>
        <taxon>Mucoromycota</taxon>
        <taxon>Glomeromycotina</taxon>
        <taxon>Glomeromycetes</taxon>
        <taxon>Diversisporales</taxon>
        <taxon>Gigasporaceae</taxon>
        <taxon>Dentiscutata</taxon>
    </lineage>
</organism>
<keyword evidence="5" id="KW-0472">Membrane</keyword>
<keyword evidence="5" id="KW-0460">Magnesium</keyword>
<dbReference type="EC" id="2.1.1.64" evidence="5"/>
<keyword evidence="5" id="KW-0479">Metal-binding</keyword>
<comment type="function">
    <text evidence="5">O-methyltransferase required for two non-consecutive steps during ubiquinone biosynthesis. Catalyzes the 2 O-methylation of 3,4-dihydroxy-5-(all-trans-polyprenyl)benzoic acid into 4-hydroxy-3-methoxy-5-(all-trans-polyprenyl)benzoic acid. Also catalyzes the last step of ubiquinone biosynthesis by mediating methylation of 3-demethylubiquinone into ubiquinone. Also able to mediate the methylation of 3-demethylubiquinol into ubiquinol.</text>
</comment>
<comment type="catalytic activity">
    <reaction evidence="5">
        <text>a 3-demethylubiquinone + S-adenosyl-L-methionine = a ubiquinone + S-adenosyl-L-homocysteine</text>
        <dbReference type="Rhea" id="RHEA:81215"/>
        <dbReference type="Rhea" id="RHEA-COMP:9565"/>
        <dbReference type="Rhea" id="RHEA-COMP:19654"/>
        <dbReference type="ChEBI" id="CHEBI:16389"/>
        <dbReference type="ChEBI" id="CHEBI:57856"/>
        <dbReference type="ChEBI" id="CHEBI:59789"/>
        <dbReference type="ChEBI" id="CHEBI:231825"/>
    </reaction>
</comment>
<feature type="binding site" evidence="5">
    <location>
        <position position="144"/>
    </location>
    <ligand>
        <name>S-adenosyl-L-methionine</name>
        <dbReference type="ChEBI" id="CHEBI:59789"/>
    </ligand>
</feature>
<sequence length="342" mass="38358">MGHSTSFGTIIRFYSKTKRGIVTDFSKIYTSKQIRNISSTLFNFHQNSPSTESPAHDPSSSQYSTINEPEILKFNQLAKEWWSPNGPVKLLHSMNPLRVSYIRQQLSKHNNEEKLKNVQEGGYETSSSYDDRIPFKNLRILDIGCGGGVLSESLVRLGASVLGADASPENIHIARLHARKDPGLYSGPGTLKYKCVPAEKLLENGESFDIVCAMEIIEHVNHPVEFLKACAGLVKPGGHLFLSTISRTPLSYVLTILLAERVFGIVPNGTHDFNNYLKPDELQQIIDRIPDNDNSDDSKWGHVTDITGIGVNPITGKWFEFNHWVPRRIQLDVNYLLTAKRN</sequence>
<dbReference type="SUPFAM" id="SSF53335">
    <property type="entry name" value="S-adenosyl-L-methionine-dependent methyltransferases"/>
    <property type="match status" value="1"/>
</dbReference>
<accession>A0A9N9ETZ9</accession>
<dbReference type="InterPro" id="IPR029063">
    <property type="entry name" value="SAM-dependent_MTases_sf"/>
</dbReference>
<dbReference type="GO" id="GO:0046872">
    <property type="term" value="F:metal ion binding"/>
    <property type="evidence" value="ECO:0007669"/>
    <property type="project" value="UniProtKB-KW"/>
</dbReference>
<keyword evidence="1 5" id="KW-0489">Methyltransferase</keyword>
<dbReference type="Proteomes" id="UP000789405">
    <property type="component" value="Unassembled WGS sequence"/>
</dbReference>
<comment type="catalytic activity">
    <reaction evidence="5">
        <text>a 3-demethylubiquinol + S-adenosyl-L-methionine = a ubiquinol + S-adenosyl-L-homocysteine + H(+)</text>
        <dbReference type="Rhea" id="RHEA:44380"/>
        <dbReference type="Rhea" id="RHEA-COMP:9566"/>
        <dbReference type="Rhea" id="RHEA-COMP:10914"/>
        <dbReference type="ChEBI" id="CHEBI:15378"/>
        <dbReference type="ChEBI" id="CHEBI:17976"/>
        <dbReference type="ChEBI" id="CHEBI:57856"/>
        <dbReference type="ChEBI" id="CHEBI:59789"/>
        <dbReference type="ChEBI" id="CHEBI:84422"/>
        <dbReference type="EC" id="2.1.1.64"/>
    </reaction>
</comment>
<comment type="subcellular location">
    <subcellularLocation>
        <location evidence="5">Mitochondrion inner membrane</location>
        <topology evidence="5">Peripheral membrane protein</topology>
        <orientation evidence="5">Matrix side</orientation>
    </subcellularLocation>
</comment>
<keyword evidence="5" id="KW-0496">Mitochondrion</keyword>
<dbReference type="GO" id="GO:0010420">
    <property type="term" value="F:polyprenyldihydroxybenzoate methyltransferase activity"/>
    <property type="evidence" value="ECO:0007669"/>
    <property type="project" value="UniProtKB-UniRule"/>
</dbReference>
<feature type="binding site" evidence="5">
    <location>
        <position position="98"/>
    </location>
    <ligand>
        <name>S-adenosyl-L-methionine</name>
        <dbReference type="ChEBI" id="CHEBI:59789"/>
    </ligand>
</feature>
<feature type="binding site" evidence="5">
    <location>
        <position position="215"/>
    </location>
    <ligand>
        <name>Mg(2+)</name>
        <dbReference type="ChEBI" id="CHEBI:18420"/>
    </ligand>
</feature>
<dbReference type="HAMAP" id="MF_00472">
    <property type="entry name" value="UbiG"/>
    <property type="match status" value="1"/>
</dbReference>
<gene>
    <name evidence="5" type="primary">COQ3</name>
    <name evidence="6" type="ORF">DERYTH_LOCUS12323</name>
</gene>
<comment type="cofactor">
    <cofactor evidence="5">
        <name>Mg(2+)</name>
        <dbReference type="ChEBI" id="CHEBI:18420"/>
    </cofactor>
</comment>
<evidence type="ECO:0000313" key="6">
    <source>
        <dbReference type="EMBL" id="CAG8690200.1"/>
    </source>
</evidence>
<dbReference type="Gene3D" id="3.40.50.150">
    <property type="entry name" value="Vaccinia Virus protein VP39"/>
    <property type="match status" value="1"/>
</dbReference>
<dbReference type="NCBIfam" id="TIGR01983">
    <property type="entry name" value="UbiG"/>
    <property type="match status" value="1"/>
</dbReference>
<dbReference type="EC" id="2.1.1.-" evidence="5"/>
<dbReference type="GO" id="GO:0061542">
    <property type="term" value="F:3-demethylubiquinol 3-O-methyltransferase activity"/>
    <property type="evidence" value="ECO:0007669"/>
    <property type="project" value="UniProtKB-UniRule"/>
</dbReference>
<name>A0A9N9ETZ9_9GLOM</name>
<keyword evidence="3 5" id="KW-0831">Ubiquinone biosynthesis</keyword>
<comment type="caution">
    <text evidence="6">The sequence shown here is derived from an EMBL/GenBank/DDBJ whole genome shotgun (WGS) entry which is preliminary data.</text>
</comment>
<feature type="binding site" evidence="5">
    <location>
        <position position="214"/>
    </location>
    <ligand>
        <name>S-adenosyl-L-methionine</name>
        <dbReference type="ChEBI" id="CHEBI:59789"/>
    </ligand>
</feature>
<dbReference type="PANTHER" id="PTHR43464">
    <property type="entry name" value="METHYLTRANSFERASE"/>
    <property type="match status" value="1"/>
</dbReference>
<dbReference type="PANTHER" id="PTHR43464:SF19">
    <property type="entry name" value="UBIQUINONE BIOSYNTHESIS O-METHYLTRANSFERASE, MITOCHONDRIAL"/>
    <property type="match status" value="1"/>
</dbReference>
<comment type="similarity">
    <text evidence="5">Belongs to the class I-like SAM-binding methyltransferase superfamily. UbiG/COQ3 family.</text>
</comment>
<evidence type="ECO:0000313" key="7">
    <source>
        <dbReference type="Proteomes" id="UP000789405"/>
    </source>
</evidence>
<dbReference type="CDD" id="cd02440">
    <property type="entry name" value="AdoMet_MTases"/>
    <property type="match status" value="1"/>
</dbReference>
<dbReference type="OrthoDB" id="3265906at2759"/>
<dbReference type="EMBL" id="CAJVPY010008009">
    <property type="protein sequence ID" value="CAG8690200.1"/>
    <property type="molecule type" value="Genomic_DNA"/>
</dbReference>
<reference evidence="6" key="1">
    <citation type="submission" date="2021-06" db="EMBL/GenBank/DDBJ databases">
        <authorList>
            <person name="Kallberg Y."/>
            <person name="Tangrot J."/>
            <person name="Rosling A."/>
        </authorList>
    </citation>
    <scope>NUCLEOTIDE SEQUENCE</scope>
    <source>
        <strain evidence="6">MA453B</strain>
    </source>
</reference>
<feature type="binding site" evidence="5">
    <location>
        <position position="218"/>
    </location>
    <ligand>
        <name>Mg(2+)</name>
        <dbReference type="ChEBI" id="CHEBI:18420"/>
    </ligand>
</feature>
<feature type="binding site" evidence="5">
    <location>
        <position position="165"/>
    </location>
    <ligand>
        <name>S-adenosyl-L-methionine</name>
        <dbReference type="ChEBI" id="CHEBI:59789"/>
    </ligand>
</feature>
<comment type="subunit">
    <text evidence="5">Component of a multi-subunit COQ enzyme complex, composed of at least COQ3, COQ4, COQ5, COQ6, COQ7 and COQ9.</text>
</comment>
<dbReference type="GO" id="GO:0031314">
    <property type="term" value="C:extrinsic component of mitochondrial inner membrane"/>
    <property type="evidence" value="ECO:0007669"/>
    <property type="project" value="UniProtKB-UniRule"/>
</dbReference>
<evidence type="ECO:0000256" key="3">
    <source>
        <dbReference type="ARBA" id="ARBA00022688"/>
    </source>
</evidence>
<dbReference type="EC" id="2.1.1.114" evidence="5"/>
<proteinExistence type="inferred from homology"/>
<dbReference type="InterPro" id="IPR010233">
    <property type="entry name" value="UbiG_MeTrfase"/>
</dbReference>
<comment type="catalytic activity">
    <reaction evidence="5">
        <text>a 3,4-dihydroxy-5-(all-trans-polyprenyl)benzoate + S-adenosyl-L-methionine = a 4-hydroxy-3-methoxy-5-(all-trans-polyprenyl)benzoate + S-adenosyl-L-homocysteine + H(+)</text>
        <dbReference type="Rhea" id="RHEA:44452"/>
        <dbReference type="Rhea" id="RHEA-COMP:10930"/>
        <dbReference type="Rhea" id="RHEA-COMP:10931"/>
        <dbReference type="ChEBI" id="CHEBI:15378"/>
        <dbReference type="ChEBI" id="CHEBI:57856"/>
        <dbReference type="ChEBI" id="CHEBI:59789"/>
        <dbReference type="ChEBI" id="CHEBI:64694"/>
        <dbReference type="ChEBI" id="CHEBI:84443"/>
        <dbReference type="EC" id="2.1.1.114"/>
    </reaction>
</comment>
<dbReference type="GO" id="GO:0032259">
    <property type="term" value="P:methylation"/>
    <property type="evidence" value="ECO:0007669"/>
    <property type="project" value="UniProtKB-KW"/>
</dbReference>
<evidence type="ECO:0000256" key="1">
    <source>
        <dbReference type="ARBA" id="ARBA00022603"/>
    </source>
</evidence>
<keyword evidence="5" id="KW-0999">Mitochondrion inner membrane</keyword>
<keyword evidence="7" id="KW-1185">Reference proteome</keyword>
<evidence type="ECO:0000256" key="4">
    <source>
        <dbReference type="ARBA" id="ARBA00022691"/>
    </source>
</evidence>
<dbReference type="AlphaFoldDB" id="A0A9N9ETZ9"/>
<protein>
    <recommendedName>
        <fullName evidence="5">Ubiquinone biosynthesis O-methyltransferase, mitochondrial</fullName>
    </recommendedName>
    <alternativeName>
        <fullName evidence="5">3-demethylubiquinol 3-O-methyltransferase</fullName>
        <ecNumber evidence="5">2.1.1.64</ecNumber>
    </alternativeName>
    <alternativeName>
        <fullName evidence="5">3-demethylubiquinone 3-O-methyltransferase</fullName>
        <ecNumber evidence="5">2.1.1.-</ecNumber>
    </alternativeName>
    <alternativeName>
        <fullName evidence="5">Polyprenyldihydroxybenzoate methyltransferase</fullName>
        <ecNumber evidence="5">2.1.1.114</ecNumber>
    </alternativeName>
</protein>
<keyword evidence="2 5" id="KW-0808">Transferase</keyword>
<evidence type="ECO:0000256" key="5">
    <source>
        <dbReference type="HAMAP-Rule" id="MF_03190"/>
    </source>
</evidence>
<dbReference type="Pfam" id="PF13489">
    <property type="entry name" value="Methyltransf_23"/>
    <property type="match status" value="1"/>
</dbReference>
<keyword evidence="4 5" id="KW-0949">S-adenosyl-L-methionine</keyword>
<evidence type="ECO:0000256" key="2">
    <source>
        <dbReference type="ARBA" id="ARBA00022679"/>
    </source>
</evidence>
<comment type="pathway">
    <text evidence="5">Cofactor biosynthesis; ubiquinone biosynthesis.</text>
</comment>
<feature type="binding site" evidence="5">
    <location>
        <position position="219"/>
    </location>
    <ligand>
        <name>Mg(2+)</name>
        <dbReference type="ChEBI" id="CHEBI:18420"/>
    </ligand>
</feature>